<reference evidence="2 3" key="1">
    <citation type="journal article" date="2009" name="Appl. Environ. Microbiol.">
        <title>Three genomes from the phylum Acidobacteria provide insight into the lifestyles of these microorganisms in soils.</title>
        <authorList>
            <person name="Ward N.L."/>
            <person name="Challacombe J.F."/>
            <person name="Janssen P.H."/>
            <person name="Henrissat B."/>
            <person name="Coutinho P.M."/>
            <person name="Wu M."/>
            <person name="Xie G."/>
            <person name="Haft D.H."/>
            <person name="Sait M."/>
            <person name="Badger J."/>
            <person name="Barabote R.D."/>
            <person name="Bradley B."/>
            <person name="Brettin T.S."/>
            <person name="Brinkac L.M."/>
            <person name="Bruce D."/>
            <person name="Creasy T."/>
            <person name="Daugherty S.C."/>
            <person name="Davidsen T.M."/>
            <person name="DeBoy R.T."/>
            <person name="Detter J.C."/>
            <person name="Dodson R.J."/>
            <person name="Durkin A.S."/>
            <person name="Ganapathy A."/>
            <person name="Gwinn-Giglio M."/>
            <person name="Han C.S."/>
            <person name="Khouri H."/>
            <person name="Kiss H."/>
            <person name="Kothari S.P."/>
            <person name="Madupu R."/>
            <person name="Nelson K.E."/>
            <person name="Nelson W.C."/>
            <person name="Paulsen I."/>
            <person name="Penn K."/>
            <person name="Ren Q."/>
            <person name="Rosovitz M.J."/>
            <person name="Selengut J.D."/>
            <person name="Shrivastava S."/>
            <person name="Sullivan S.A."/>
            <person name="Tapia R."/>
            <person name="Thompson L.S."/>
            <person name="Watkins K.L."/>
            <person name="Yang Q."/>
            <person name="Yu C."/>
            <person name="Zafar N."/>
            <person name="Zhou L."/>
            <person name="Kuske C.R."/>
        </authorList>
    </citation>
    <scope>NUCLEOTIDE SEQUENCE [LARGE SCALE GENOMIC DNA]</scope>
    <source>
        <strain evidence="2 3">Ellin345</strain>
    </source>
</reference>
<dbReference type="Proteomes" id="UP000002432">
    <property type="component" value="Chromosome"/>
</dbReference>
<dbReference type="InterPro" id="IPR004547">
    <property type="entry name" value="Glucosamine6P_isomerase"/>
</dbReference>
<dbReference type="InterPro" id="IPR006148">
    <property type="entry name" value="Glc/Gal-6P_isomerase"/>
</dbReference>
<name>Q1IMJ0_KORVE</name>
<dbReference type="AlphaFoldDB" id="Q1IMJ0"/>
<dbReference type="GO" id="GO:0006046">
    <property type="term" value="P:N-acetylglucosamine catabolic process"/>
    <property type="evidence" value="ECO:0007669"/>
    <property type="project" value="TreeGrafter"/>
</dbReference>
<dbReference type="Gene3D" id="3.40.50.1360">
    <property type="match status" value="1"/>
</dbReference>
<dbReference type="PANTHER" id="PTHR11280:SF6">
    <property type="entry name" value="GLUCOSAMINE-6-PHOSPHATE ISOMERASE NAGB"/>
    <property type="match status" value="1"/>
</dbReference>
<dbReference type="KEGG" id="aba:Acid345_2909"/>
<keyword evidence="2" id="KW-0413">Isomerase</keyword>
<proteinExistence type="predicted"/>
<feature type="domain" description="Glucosamine/galactosamine-6-phosphate isomerase" evidence="1">
    <location>
        <begin position="24"/>
        <end position="247"/>
    </location>
</feature>
<dbReference type="SUPFAM" id="SSF100950">
    <property type="entry name" value="NagB/RpiA/CoA transferase-like"/>
    <property type="match status" value="1"/>
</dbReference>
<dbReference type="PANTHER" id="PTHR11280">
    <property type="entry name" value="GLUCOSAMINE-6-PHOSPHATE ISOMERASE"/>
    <property type="match status" value="1"/>
</dbReference>
<dbReference type="GO" id="GO:0005737">
    <property type="term" value="C:cytoplasm"/>
    <property type="evidence" value="ECO:0007669"/>
    <property type="project" value="TreeGrafter"/>
</dbReference>
<dbReference type="Pfam" id="PF01182">
    <property type="entry name" value="Glucosamine_iso"/>
    <property type="match status" value="1"/>
</dbReference>
<dbReference type="GO" id="GO:0019262">
    <property type="term" value="P:N-acetylneuraminate catabolic process"/>
    <property type="evidence" value="ECO:0007669"/>
    <property type="project" value="TreeGrafter"/>
</dbReference>
<accession>Q1IMJ0</accession>
<dbReference type="eggNOG" id="COG0363">
    <property type="taxonomic scope" value="Bacteria"/>
</dbReference>
<dbReference type="CDD" id="cd01399">
    <property type="entry name" value="GlcN6P_deaminase"/>
    <property type="match status" value="1"/>
</dbReference>
<evidence type="ECO:0000259" key="1">
    <source>
        <dbReference type="Pfam" id="PF01182"/>
    </source>
</evidence>
<dbReference type="STRING" id="204669.Acid345_2909"/>
<dbReference type="GO" id="GO:0042802">
    <property type="term" value="F:identical protein binding"/>
    <property type="evidence" value="ECO:0007669"/>
    <property type="project" value="TreeGrafter"/>
</dbReference>
<keyword evidence="3" id="KW-1185">Reference proteome</keyword>
<dbReference type="GO" id="GO:0016853">
    <property type="term" value="F:isomerase activity"/>
    <property type="evidence" value="ECO:0007669"/>
    <property type="project" value="UniProtKB-KW"/>
</dbReference>
<protein>
    <submittedName>
        <fullName evidence="2">Glucosamine/galactosamine-6-phosphate isomerase</fullName>
    </submittedName>
</protein>
<evidence type="ECO:0000313" key="2">
    <source>
        <dbReference type="EMBL" id="ABF41910.1"/>
    </source>
</evidence>
<dbReference type="GO" id="GO:0006043">
    <property type="term" value="P:glucosamine catabolic process"/>
    <property type="evidence" value="ECO:0007669"/>
    <property type="project" value="TreeGrafter"/>
</dbReference>
<organism evidence="2 3">
    <name type="scientific">Koribacter versatilis (strain Ellin345)</name>
    <dbReference type="NCBI Taxonomy" id="204669"/>
    <lineage>
        <taxon>Bacteria</taxon>
        <taxon>Pseudomonadati</taxon>
        <taxon>Acidobacteriota</taxon>
        <taxon>Terriglobia</taxon>
        <taxon>Terriglobales</taxon>
        <taxon>Candidatus Korobacteraceae</taxon>
        <taxon>Candidatus Korobacter</taxon>
    </lineage>
</organism>
<dbReference type="EnsemblBacteria" id="ABF41910">
    <property type="protein sequence ID" value="ABF41910"/>
    <property type="gene ID" value="Acid345_2909"/>
</dbReference>
<dbReference type="HOGENOM" id="CLU_049611_1_0_0"/>
<dbReference type="GO" id="GO:0005975">
    <property type="term" value="P:carbohydrate metabolic process"/>
    <property type="evidence" value="ECO:0007669"/>
    <property type="project" value="InterPro"/>
</dbReference>
<sequence>MRRTLSSRSIAAEQEAMDIRIFPNRNAMAAAAAEQAAGAIRKALAAKGNARIVAATAASQKEFLENLTSAAEIDWANVEAFHLDEYVGLPISHPGSFRKMLKEQLVEKTGIKNYHLLHGDGDIAEVLREKNAALSSAPIDIMFLGIGENGHLAFNDPPADFEVEDPYLVVQLDEACRQQQVGEAWFSDISQVPERAISMSIKQILKAKELLAVVPGPKKADAICACFNSGVSPMAPASILRRHSNATVYLDRESAALLHPRDGAIHVTFER</sequence>
<gene>
    <name evidence="2" type="ordered locus">Acid345_2909</name>
</gene>
<dbReference type="InterPro" id="IPR037171">
    <property type="entry name" value="NagB/RpiA_transferase-like"/>
</dbReference>
<dbReference type="GO" id="GO:0004342">
    <property type="term" value="F:glucosamine-6-phosphate deaminase activity"/>
    <property type="evidence" value="ECO:0007669"/>
    <property type="project" value="InterPro"/>
</dbReference>
<dbReference type="EMBL" id="CP000360">
    <property type="protein sequence ID" value="ABF41910.1"/>
    <property type="molecule type" value="Genomic_DNA"/>
</dbReference>
<evidence type="ECO:0000313" key="3">
    <source>
        <dbReference type="Proteomes" id="UP000002432"/>
    </source>
</evidence>